<name>A0AAV4H2E8_9GAST</name>
<keyword evidence="3" id="KW-1185">Reference proteome</keyword>
<dbReference type="AlphaFoldDB" id="A0AAV4H2E8"/>
<proteinExistence type="predicted"/>
<comment type="caution">
    <text evidence="2">The sequence shown here is derived from an EMBL/GenBank/DDBJ whole genome shotgun (WGS) entry which is preliminary data.</text>
</comment>
<protein>
    <submittedName>
        <fullName evidence="2">Uncharacterized protein</fullName>
    </submittedName>
</protein>
<evidence type="ECO:0000256" key="1">
    <source>
        <dbReference type="SAM" id="MobiDB-lite"/>
    </source>
</evidence>
<organism evidence="2 3">
    <name type="scientific">Elysia marginata</name>
    <dbReference type="NCBI Taxonomy" id="1093978"/>
    <lineage>
        <taxon>Eukaryota</taxon>
        <taxon>Metazoa</taxon>
        <taxon>Spiralia</taxon>
        <taxon>Lophotrochozoa</taxon>
        <taxon>Mollusca</taxon>
        <taxon>Gastropoda</taxon>
        <taxon>Heterobranchia</taxon>
        <taxon>Euthyneura</taxon>
        <taxon>Panpulmonata</taxon>
        <taxon>Sacoglossa</taxon>
        <taxon>Placobranchoidea</taxon>
        <taxon>Plakobranchidae</taxon>
        <taxon>Elysia</taxon>
    </lineage>
</organism>
<gene>
    <name evidence="2" type="ORF">ElyMa_006184100</name>
</gene>
<evidence type="ECO:0000313" key="3">
    <source>
        <dbReference type="Proteomes" id="UP000762676"/>
    </source>
</evidence>
<accession>A0AAV4H2E8</accession>
<feature type="region of interest" description="Disordered" evidence="1">
    <location>
        <begin position="62"/>
        <end position="87"/>
    </location>
</feature>
<evidence type="ECO:0000313" key="2">
    <source>
        <dbReference type="EMBL" id="GFR91781.1"/>
    </source>
</evidence>
<sequence length="87" mass="9965">MQYASTAWYPSLTEVHRNTLNTMHQSATRTILRCTRDTNITLVLNQANFLPPDVKNEIASAPPMNELRGSHLPTRYVQSPNHRKYNA</sequence>
<dbReference type="EMBL" id="BMAT01012409">
    <property type="protein sequence ID" value="GFR91781.1"/>
    <property type="molecule type" value="Genomic_DNA"/>
</dbReference>
<dbReference type="Proteomes" id="UP000762676">
    <property type="component" value="Unassembled WGS sequence"/>
</dbReference>
<reference evidence="2 3" key="1">
    <citation type="journal article" date="2021" name="Elife">
        <title>Chloroplast acquisition without the gene transfer in kleptoplastic sea slugs, Plakobranchus ocellatus.</title>
        <authorList>
            <person name="Maeda T."/>
            <person name="Takahashi S."/>
            <person name="Yoshida T."/>
            <person name="Shimamura S."/>
            <person name="Takaki Y."/>
            <person name="Nagai Y."/>
            <person name="Toyoda A."/>
            <person name="Suzuki Y."/>
            <person name="Arimoto A."/>
            <person name="Ishii H."/>
            <person name="Satoh N."/>
            <person name="Nishiyama T."/>
            <person name="Hasebe M."/>
            <person name="Maruyama T."/>
            <person name="Minagawa J."/>
            <person name="Obokata J."/>
            <person name="Shigenobu S."/>
        </authorList>
    </citation>
    <scope>NUCLEOTIDE SEQUENCE [LARGE SCALE GENOMIC DNA]</scope>
</reference>